<dbReference type="RefSeq" id="WP_176522150.1">
    <property type="nucleotide sequence ID" value="NZ_OBML01000012.1"/>
</dbReference>
<feature type="transmembrane region" description="Helical" evidence="6">
    <location>
        <begin position="366"/>
        <end position="385"/>
    </location>
</feature>
<dbReference type="Pfam" id="PF07690">
    <property type="entry name" value="MFS_1"/>
    <property type="match status" value="1"/>
</dbReference>
<dbReference type="InterPro" id="IPR036259">
    <property type="entry name" value="MFS_trans_sf"/>
</dbReference>
<gene>
    <name evidence="8" type="ORF">SAMN05421512_11299</name>
</gene>
<evidence type="ECO:0000313" key="8">
    <source>
        <dbReference type="EMBL" id="SOC22572.1"/>
    </source>
</evidence>
<dbReference type="PANTHER" id="PTHR23513:SF6">
    <property type="entry name" value="MAJOR FACILITATOR SUPERFAMILY ASSOCIATED DOMAIN-CONTAINING PROTEIN"/>
    <property type="match status" value="1"/>
</dbReference>
<reference evidence="8 9" key="1">
    <citation type="submission" date="2017-08" db="EMBL/GenBank/DDBJ databases">
        <authorList>
            <person name="de Groot N.N."/>
        </authorList>
    </citation>
    <scope>NUCLEOTIDE SEQUENCE [LARGE SCALE GENOMIC DNA]</scope>
    <source>
        <strain evidence="8 9">USBA 352</strain>
    </source>
</reference>
<dbReference type="AlphaFoldDB" id="A0A285TJL6"/>
<feature type="transmembrane region" description="Helical" evidence="6">
    <location>
        <begin position="339"/>
        <end position="360"/>
    </location>
</feature>
<feature type="transmembrane region" description="Helical" evidence="6">
    <location>
        <begin position="244"/>
        <end position="263"/>
    </location>
</feature>
<dbReference type="Proteomes" id="UP000219331">
    <property type="component" value="Unassembled WGS sequence"/>
</dbReference>
<accession>A0A285TJL6</accession>
<comment type="subcellular location">
    <subcellularLocation>
        <location evidence="1">Cell membrane</location>
        <topology evidence="1">Multi-pass membrane protein</topology>
    </subcellularLocation>
</comment>
<evidence type="ECO:0000256" key="4">
    <source>
        <dbReference type="ARBA" id="ARBA00022989"/>
    </source>
</evidence>
<proteinExistence type="predicted"/>
<feature type="transmembrane region" description="Helical" evidence="6">
    <location>
        <begin position="131"/>
        <end position="154"/>
    </location>
</feature>
<dbReference type="GO" id="GO:0005886">
    <property type="term" value="C:plasma membrane"/>
    <property type="evidence" value="ECO:0007669"/>
    <property type="project" value="UniProtKB-SubCell"/>
</dbReference>
<dbReference type="InterPro" id="IPR020846">
    <property type="entry name" value="MFS_dom"/>
</dbReference>
<feature type="transmembrane region" description="Helical" evidence="6">
    <location>
        <begin position="300"/>
        <end position="319"/>
    </location>
</feature>
<keyword evidence="2" id="KW-1003">Cell membrane</keyword>
<sequence length="404" mass="40785">MRALDRLVASSYGLNIADQIALVAVPIVAATAFGAGASTIGLLVACQSMAHLVGSLPFGVLVDRIQPRSAVLASAVLSLMGFAAAALAIAAGAILPFAGAIALAGLGIVLYGLASLSILPRIVTQGELTGANAAISLPRSVASLAVPLALGLALDRAGAAAVFWAAAACALSALVLTVRLPVFALRPVQREALIQRLAKGAGFVLRHPMLLPITFCAVFWNFAFSMLVVLAVPVITQAHGGEATLFAGAMAAFGLASVAGIFVAGRLANRIAPRVVLMFGPGSSAIAALMLLVLPQGNPGPLLLAAFFVLGFGPSMWLVTQNTVRQLVTPAQMLGRVNAVIQTAIYGTRPLGALAGGAVGTAFAPQAGLVVVAALFALSFAVVLASRLTQVTDYGALALAEETA</sequence>
<dbReference type="EMBL" id="OBML01000012">
    <property type="protein sequence ID" value="SOC22572.1"/>
    <property type="molecule type" value="Genomic_DNA"/>
</dbReference>
<dbReference type="STRING" id="538381.GCA_001696535_00828"/>
<dbReference type="CDD" id="cd06173">
    <property type="entry name" value="MFS_MefA_like"/>
    <property type="match status" value="1"/>
</dbReference>
<evidence type="ECO:0000256" key="6">
    <source>
        <dbReference type="SAM" id="Phobius"/>
    </source>
</evidence>
<feature type="domain" description="Major facilitator superfamily (MFS) profile" evidence="7">
    <location>
        <begin position="1"/>
        <end position="385"/>
    </location>
</feature>
<dbReference type="SUPFAM" id="SSF103473">
    <property type="entry name" value="MFS general substrate transporter"/>
    <property type="match status" value="1"/>
</dbReference>
<evidence type="ECO:0000256" key="1">
    <source>
        <dbReference type="ARBA" id="ARBA00004651"/>
    </source>
</evidence>
<dbReference type="PANTHER" id="PTHR23513">
    <property type="entry name" value="INTEGRAL MEMBRANE EFFLUX PROTEIN-RELATED"/>
    <property type="match status" value="1"/>
</dbReference>
<keyword evidence="5 6" id="KW-0472">Membrane</keyword>
<keyword evidence="9" id="KW-1185">Reference proteome</keyword>
<keyword evidence="3 6" id="KW-0812">Transmembrane</keyword>
<dbReference type="PROSITE" id="PS50850">
    <property type="entry name" value="MFS"/>
    <property type="match status" value="1"/>
</dbReference>
<dbReference type="Gene3D" id="1.20.1250.20">
    <property type="entry name" value="MFS general substrate transporter like domains"/>
    <property type="match status" value="1"/>
</dbReference>
<dbReference type="InterPro" id="IPR011701">
    <property type="entry name" value="MFS"/>
</dbReference>
<protein>
    <submittedName>
        <fullName evidence="8">Predicted arabinose efflux permease, MFS family</fullName>
    </submittedName>
</protein>
<feature type="transmembrane region" description="Helical" evidence="6">
    <location>
        <begin position="160"/>
        <end position="188"/>
    </location>
</feature>
<name>A0A285TJL6_9HYPH</name>
<feature type="transmembrane region" description="Helical" evidence="6">
    <location>
        <begin position="275"/>
        <end position="294"/>
    </location>
</feature>
<keyword evidence="4 6" id="KW-1133">Transmembrane helix</keyword>
<evidence type="ECO:0000256" key="3">
    <source>
        <dbReference type="ARBA" id="ARBA00022692"/>
    </source>
</evidence>
<feature type="transmembrane region" description="Helical" evidence="6">
    <location>
        <begin position="209"/>
        <end position="232"/>
    </location>
</feature>
<dbReference type="GO" id="GO:0022857">
    <property type="term" value="F:transmembrane transporter activity"/>
    <property type="evidence" value="ECO:0007669"/>
    <property type="project" value="InterPro"/>
</dbReference>
<feature type="transmembrane region" description="Helical" evidence="6">
    <location>
        <begin position="69"/>
        <end position="91"/>
    </location>
</feature>
<evidence type="ECO:0000256" key="5">
    <source>
        <dbReference type="ARBA" id="ARBA00023136"/>
    </source>
</evidence>
<evidence type="ECO:0000256" key="2">
    <source>
        <dbReference type="ARBA" id="ARBA00022475"/>
    </source>
</evidence>
<evidence type="ECO:0000259" key="7">
    <source>
        <dbReference type="PROSITE" id="PS50850"/>
    </source>
</evidence>
<feature type="transmembrane region" description="Helical" evidence="6">
    <location>
        <begin position="12"/>
        <end position="34"/>
    </location>
</feature>
<organism evidence="8 9">
    <name type="scientific">Stappia indica</name>
    <dbReference type="NCBI Taxonomy" id="538381"/>
    <lineage>
        <taxon>Bacteria</taxon>
        <taxon>Pseudomonadati</taxon>
        <taxon>Pseudomonadota</taxon>
        <taxon>Alphaproteobacteria</taxon>
        <taxon>Hyphomicrobiales</taxon>
        <taxon>Stappiaceae</taxon>
        <taxon>Stappia</taxon>
    </lineage>
</organism>
<feature type="transmembrane region" description="Helical" evidence="6">
    <location>
        <begin position="40"/>
        <end position="62"/>
    </location>
</feature>
<evidence type="ECO:0000313" key="9">
    <source>
        <dbReference type="Proteomes" id="UP000219331"/>
    </source>
</evidence>
<feature type="transmembrane region" description="Helical" evidence="6">
    <location>
        <begin position="97"/>
        <end position="119"/>
    </location>
</feature>